<sequence length="77" mass="8802">MRLSDVQESRALISKRIIVLSIWICCTVHFSCRTLESFFETVILTGGVDSTELNFFTKYTPLENLIRTNAGFKTPKN</sequence>
<dbReference type="AlphaFoldDB" id="A0AA41BL48"/>
<gene>
    <name evidence="1" type="ORF">IQB77_23325</name>
</gene>
<dbReference type="EMBL" id="JADDXF010000855">
    <property type="protein sequence ID" value="MBE8432605.1"/>
    <property type="molecule type" value="Genomic_DNA"/>
</dbReference>
<dbReference type="Proteomes" id="UP000644282">
    <property type="component" value="Unassembled WGS sequence"/>
</dbReference>
<reference evidence="1" key="1">
    <citation type="submission" date="2020-10" db="EMBL/GenBank/DDBJ databases">
        <title>New Zealand Leptospira genomics.</title>
        <authorList>
            <person name="Wilkinson D.A."/>
            <person name="Nisa S."/>
            <person name="Moinet M."/>
            <person name="Benschop J."/>
        </authorList>
    </citation>
    <scope>NUCLEOTIDE SEQUENCE</scope>
    <source>
        <strain evidence="1">ESR8</strain>
    </source>
</reference>
<protein>
    <submittedName>
        <fullName evidence="1">Uncharacterized protein</fullName>
    </submittedName>
</protein>
<evidence type="ECO:0000313" key="2">
    <source>
        <dbReference type="Proteomes" id="UP000644282"/>
    </source>
</evidence>
<comment type="caution">
    <text evidence="1">The sequence shown here is derived from an EMBL/GenBank/DDBJ whole genome shotgun (WGS) entry which is preliminary data.</text>
</comment>
<feature type="non-terminal residue" evidence="1">
    <location>
        <position position="77"/>
    </location>
</feature>
<organism evidence="1 2">
    <name type="scientific">Leptospira interrogans serovar Pomona</name>
    <dbReference type="NCBI Taxonomy" id="44276"/>
    <lineage>
        <taxon>Bacteria</taxon>
        <taxon>Pseudomonadati</taxon>
        <taxon>Spirochaetota</taxon>
        <taxon>Spirochaetia</taxon>
        <taxon>Leptospirales</taxon>
        <taxon>Leptospiraceae</taxon>
        <taxon>Leptospira</taxon>
    </lineage>
</organism>
<evidence type="ECO:0000313" key="1">
    <source>
        <dbReference type="EMBL" id="MBE8432605.1"/>
    </source>
</evidence>
<proteinExistence type="predicted"/>
<accession>A0AA41BL48</accession>
<name>A0AA41BL48_LEPIR</name>